<dbReference type="EMBL" id="JQBR01000008">
    <property type="protein sequence ID" value="KRN65602.1"/>
    <property type="molecule type" value="Genomic_DNA"/>
</dbReference>
<dbReference type="SUPFAM" id="SSF53098">
    <property type="entry name" value="Ribonuclease H-like"/>
    <property type="match status" value="1"/>
</dbReference>
<evidence type="ECO:0000256" key="6">
    <source>
        <dbReference type="ARBA" id="ARBA00022722"/>
    </source>
</evidence>
<keyword evidence="10" id="KW-0460">Magnesium</keyword>
<evidence type="ECO:0000313" key="13">
    <source>
        <dbReference type="EMBL" id="KRN65602.1"/>
    </source>
</evidence>
<dbReference type="FunFam" id="3.40.970.10:FF:000001">
    <property type="entry name" value="Ribonuclease H1"/>
    <property type="match status" value="1"/>
</dbReference>
<dbReference type="GO" id="GO:0046872">
    <property type="term" value="F:metal ion binding"/>
    <property type="evidence" value="ECO:0007669"/>
    <property type="project" value="UniProtKB-KW"/>
</dbReference>
<evidence type="ECO:0000256" key="10">
    <source>
        <dbReference type="ARBA" id="ARBA00022842"/>
    </source>
</evidence>
<dbReference type="EC" id="3.1.26.4" evidence="5"/>
<dbReference type="STRING" id="319652.IV80_GL001884"/>
<accession>A0A0R2IKN9</accession>
<dbReference type="InterPro" id="IPR037056">
    <property type="entry name" value="RNase_H1_N_sf"/>
</dbReference>
<dbReference type="GO" id="GO:0004523">
    <property type="term" value="F:RNA-DNA hybrid ribonuclease activity"/>
    <property type="evidence" value="ECO:0007669"/>
    <property type="project" value="UniProtKB-EC"/>
</dbReference>
<keyword evidence="6" id="KW-0540">Nuclease</keyword>
<dbReference type="SUPFAM" id="SSF55658">
    <property type="entry name" value="L9 N-domain-like"/>
    <property type="match status" value="1"/>
</dbReference>
<dbReference type="Gene3D" id="3.40.970.10">
    <property type="entry name" value="Ribonuclease H1, N-terminal domain"/>
    <property type="match status" value="1"/>
</dbReference>
<evidence type="ECO:0000313" key="14">
    <source>
        <dbReference type="Proteomes" id="UP000051568"/>
    </source>
</evidence>
<protein>
    <recommendedName>
        <fullName evidence="5">ribonuclease H</fullName>
        <ecNumber evidence="5">3.1.26.4</ecNumber>
    </recommendedName>
</protein>
<dbReference type="CDD" id="cd09278">
    <property type="entry name" value="RNase_HI_prokaryote_like"/>
    <property type="match status" value="1"/>
</dbReference>
<keyword evidence="9" id="KW-0378">Hydrolase</keyword>
<dbReference type="InterPro" id="IPR012337">
    <property type="entry name" value="RNaseH-like_sf"/>
</dbReference>
<dbReference type="InterPro" id="IPR050092">
    <property type="entry name" value="RNase_H"/>
</dbReference>
<dbReference type="Pfam" id="PF00075">
    <property type="entry name" value="RNase_H"/>
    <property type="match status" value="1"/>
</dbReference>
<feature type="region of interest" description="Disordered" evidence="11">
    <location>
        <begin position="236"/>
        <end position="274"/>
    </location>
</feature>
<dbReference type="Proteomes" id="UP000051568">
    <property type="component" value="Unassembled WGS sequence"/>
</dbReference>
<comment type="similarity">
    <text evidence="3">Belongs to the RNase H family.</text>
</comment>
<feature type="compositionally biased region" description="Polar residues" evidence="11">
    <location>
        <begin position="236"/>
        <end position="246"/>
    </location>
</feature>
<evidence type="ECO:0000256" key="3">
    <source>
        <dbReference type="ARBA" id="ARBA00005300"/>
    </source>
</evidence>
<reference evidence="13 14" key="1">
    <citation type="journal article" date="2015" name="Genome Announc.">
        <title>Expanding the biotechnology potential of lactobacilli through comparative genomics of 213 strains and associated genera.</title>
        <authorList>
            <person name="Sun Z."/>
            <person name="Harris H.M."/>
            <person name="McCann A."/>
            <person name="Guo C."/>
            <person name="Argimon S."/>
            <person name="Zhang W."/>
            <person name="Yang X."/>
            <person name="Jeffery I.B."/>
            <person name="Cooney J.C."/>
            <person name="Kagawa T.F."/>
            <person name="Liu W."/>
            <person name="Song Y."/>
            <person name="Salvetti E."/>
            <person name="Wrobel A."/>
            <person name="Rasinkangas P."/>
            <person name="Parkhill J."/>
            <person name="Rea M.C."/>
            <person name="O'Sullivan O."/>
            <person name="Ritari J."/>
            <person name="Douillard F.P."/>
            <person name="Paul Ross R."/>
            <person name="Yang R."/>
            <person name="Briner A.E."/>
            <person name="Felis G.E."/>
            <person name="de Vos W.M."/>
            <person name="Barrangou R."/>
            <person name="Klaenhammer T.R."/>
            <person name="Caufield P.W."/>
            <person name="Cui Y."/>
            <person name="Zhang H."/>
            <person name="O'Toole P.W."/>
        </authorList>
    </citation>
    <scope>NUCLEOTIDE SEQUENCE [LARGE SCALE GENOMIC DNA]</scope>
    <source>
        <strain evidence="13 14">DSM 17757</strain>
    </source>
</reference>
<comment type="subunit">
    <text evidence="4">Monomer.</text>
</comment>
<keyword evidence="8" id="KW-0255">Endonuclease</keyword>
<dbReference type="Pfam" id="PF01693">
    <property type="entry name" value="Cauli_VI"/>
    <property type="match status" value="1"/>
</dbReference>
<dbReference type="RefSeq" id="WP_057751870.1">
    <property type="nucleotide sequence ID" value="NZ_BJVH01000008.1"/>
</dbReference>
<evidence type="ECO:0000256" key="4">
    <source>
        <dbReference type="ARBA" id="ARBA00011245"/>
    </source>
</evidence>
<feature type="compositionally biased region" description="Basic and acidic residues" evidence="11">
    <location>
        <begin position="248"/>
        <end position="260"/>
    </location>
</feature>
<evidence type="ECO:0000256" key="2">
    <source>
        <dbReference type="ARBA" id="ARBA00001946"/>
    </source>
</evidence>
<evidence type="ECO:0000256" key="8">
    <source>
        <dbReference type="ARBA" id="ARBA00022759"/>
    </source>
</evidence>
<comment type="catalytic activity">
    <reaction evidence="1">
        <text>Endonucleolytic cleavage to 5'-phosphomonoester.</text>
        <dbReference type="EC" id="3.1.26.4"/>
    </reaction>
</comment>
<dbReference type="InterPro" id="IPR011320">
    <property type="entry name" value="RNase_H1_N"/>
</dbReference>
<dbReference type="PROSITE" id="PS50879">
    <property type="entry name" value="RNASE_H_1"/>
    <property type="match status" value="1"/>
</dbReference>
<evidence type="ECO:0000256" key="9">
    <source>
        <dbReference type="ARBA" id="ARBA00022801"/>
    </source>
</evidence>
<name>A0A0R2IKN9_9LACO</name>
<dbReference type="PANTHER" id="PTHR10642">
    <property type="entry name" value="RIBONUCLEASE H1"/>
    <property type="match status" value="1"/>
</dbReference>
<evidence type="ECO:0000256" key="7">
    <source>
        <dbReference type="ARBA" id="ARBA00022723"/>
    </source>
</evidence>
<comment type="caution">
    <text evidence="13">The sequence shown here is derived from an EMBL/GenBank/DDBJ whole genome shotgun (WGS) entry which is preliminary data.</text>
</comment>
<comment type="cofactor">
    <cofactor evidence="2">
        <name>Mg(2+)</name>
        <dbReference type="ChEBI" id="CHEBI:18420"/>
    </cofactor>
</comment>
<dbReference type="InterPro" id="IPR036397">
    <property type="entry name" value="RNaseH_sf"/>
</dbReference>
<evidence type="ECO:0000259" key="12">
    <source>
        <dbReference type="PROSITE" id="PS50879"/>
    </source>
</evidence>
<dbReference type="InterPro" id="IPR002156">
    <property type="entry name" value="RNaseH_domain"/>
</dbReference>
<evidence type="ECO:0000256" key="11">
    <source>
        <dbReference type="SAM" id="MobiDB-lite"/>
    </source>
</evidence>
<dbReference type="AlphaFoldDB" id="A0A0R2IKN9"/>
<feature type="domain" description="RNase H type-1" evidence="12">
    <location>
        <begin position="75"/>
        <end position="232"/>
    </location>
</feature>
<keyword evidence="7" id="KW-0479">Metal-binding</keyword>
<sequence>MTAKKKFYAVAKGKQTGIFTDWNTTKALVQGYAGARYKGFATRQEAQSWLDEGGPRIAKAPSKTATLSGESTKEPTEAIVVYTDGGSRNTGNVNGGHVKKQDKAAWAYLIEIAGQQHSDSQGEYGATNNRMEIMALIQALTWLKDNGKATQEVAIVADSRYVLNAIQKNWIVGWKRRGWQRSGNQPLANRELWQELDRLLAQFPHLHYYWTKGHATNAGNVFVDQLLNQTMDRMTNENTQTSSFTARVNDRSTDKTDKAAIKNNVVPKSQQQSVDAIKKSLEKLEWYND</sequence>
<gene>
    <name evidence="13" type="ORF">IV80_GL001884</name>
</gene>
<keyword evidence="14" id="KW-1185">Reference proteome</keyword>
<dbReference type="GO" id="GO:0003676">
    <property type="term" value="F:nucleic acid binding"/>
    <property type="evidence" value="ECO:0007669"/>
    <property type="project" value="InterPro"/>
</dbReference>
<dbReference type="Gene3D" id="3.30.420.10">
    <property type="entry name" value="Ribonuclease H-like superfamily/Ribonuclease H"/>
    <property type="match status" value="1"/>
</dbReference>
<evidence type="ECO:0000256" key="5">
    <source>
        <dbReference type="ARBA" id="ARBA00012180"/>
    </source>
</evidence>
<evidence type="ECO:0000256" key="1">
    <source>
        <dbReference type="ARBA" id="ARBA00000077"/>
    </source>
</evidence>
<dbReference type="PANTHER" id="PTHR10642:SF26">
    <property type="entry name" value="RIBONUCLEASE H1"/>
    <property type="match status" value="1"/>
</dbReference>
<dbReference type="InterPro" id="IPR022892">
    <property type="entry name" value="RNaseHI"/>
</dbReference>
<organism evidence="13 14">
    <name type="scientific">Pediococcus cellicola</name>
    <dbReference type="NCBI Taxonomy" id="319652"/>
    <lineage>
        <taxon>Bacteria</taxon>
        <taxon>Bacillati</taxon>
        <taxon>Bacillota</taxon>
        <taxon>Bacilli</taxon>
        <taxon>Lactobacillales</taxon>
        <taxon>Lactobacillaceae</taxon>
        <taxon>Pediococcus</taxon>
    </lineage>
</organism>
<dbReference type="InterPro" id="IPR009027">
    <property type="entry name" value="Ribosomal_bL9/RNase_H1_N"/>
</dbReference>
<proteinExistence type="inferred from homology"/>
<dbReference type="GO" id="GO:0043137">
    <property type="term" value="P:DNA replication, removal of RNA primer"/>
    <property type="evidence" value="ECO:0007669"/>
    <property type="project" value="TreeGrafter"/>
</dbReference>
<dbReference type="PATRIC" id="fig|319652.3.peg.1917"/>